<gene>
    <name evidence="1" type="ORF">DAPPUDRAFT_260409</name>
</gene>
<name>E9HJ48_DAPPU</name>
<organism evidence="1 2">
    <name type="scientific">Daphnia pulex</name>
    <name type="common">Water flea</name>
    <dbReference type="NCBI Taxonomy" id="6669"/>
    <lineage>
        <taxon>Eukaryota</taxon>
        <taxon>Metazoa</taxon>
        <taxon>Ecdysozoa</taxon>
        <taxon>Arthropoda</taxon>
        <taxon>Crustacea</taxon>
        <taxon>Branchiopoda</taxon>
        <taxon>Diplostraca</taxon>
        <taxon>Cladocera</taxon>
        <taxon>Anomopoda</taxon>
        <taxon>Daphniidae</taxon>
        <taxon>Daphnia</taxon>
    </lineage>
</organism>
<dbReference type="InParanoid" id="E9HJ48"/>
<accession>E9HJ48</accession>
<sequence>MESDAGKPIKRRKRKEFGPADYSRLHSLRLRNAISVDGASIPNYSGFCEMGYGVIWNRTM</sequence>
<keyword evidence="2" id="KW-1185">Reference proteome</keyword>
<dbReference type="Proteomes" id="UP000000305">
    <property type="component" value="Unassembled WGS sequence"/>
</dbReference>
<dbReference type="AlphaFoldDB" id="E9HJ48"/>
<dbReference type="EMBL" id="GL732659">
    <property type="protein sequence ID" value="EFX68258.1"/>
    <property type="molecule type" value="Genomic_DNA"/>
</dbReference>
<evidence type="ECO:0000313" key="1">
    <source>
        <dbReference type="EMBL" id="EFX68258.1"/>
    </source>
</evidence>
<reference evidence="1 2" key="1">
    <citation type="journal article" date="2011" name="Science">
        <title>The ecoresponsive genome of Daphnia pulex.</title>
        <authorList>
            <person name="Colbourne J.K."/>
            <person name="Pfrender M.E."/>
            <person name="Gilbert D."/>
            <person name="Thomas W.K."/>
            <person name="Tucker A."/>
            <person name="Oakley T.H."/>
            <person name="Tokishita S."/>
            <person name="Aerts A."/>
            <person name="Arnold G.J."/>
            <person name="Basu M.K."/>
            <person name="Bauer D.J."/>
            <person name="Caceres C.E."/>
            <person name="Carmel L."/>
            <person name="Casola C."/>
            <person name="Choi J.H."/>
            <person name="Detter J.C."/>
            <person name="Dong Q."/>
            <person name="Dusheyko S."/>
            <person name="Eads B.D."/>
            <person name="Frohlich T."/>
            <person name="Geiler-Samerotte K.A."/>
            <person name="Gerlach D."/>
            <person name="Hatcher P."/>
            <person name="Jogdeo S."/>
            <person name="Krijgsveld J."/>
            <person name="Kriventseva E.V."/>
            <person name="Kultz D."/>
            <person name="Laforsch C."/>
            <person name="Lindquist E."/>
            <person name="Lopez J."/>
            <person name="Manak J.R."/>
            <person name="Muller J."/>
            <person name="Pangilinan J."/>
            <person name="Patwardhan R.P."/>
            <person name="Pitluck S."/>
            <person name="Pritham E.J."/>
            <person name="Rechtsteiner A."/>
            <person name="Rho M."/>
            <person name="Rogozin I.B."/>
            <person name="Sakarya O."/>
            <person name="Salamov A."/>
            <person name="Schaack S."/>
            <person name="Shapiro H."/>
            <person name="Shiga Y."/>
            <person name="Skalitzky C."/>
            <person name="Smith Z."/>
            <person name="Souvorov A."/>
            <person name="Sung W."/>
            <person name="Tang Z."/>
            <person name="Tsuchiya D."/>
            <person name="Tu H."/>
            <person name="Vos H."/>
            <person name="Wang M."/>
            <person name="Wolf Y.I."/>
            <person name="Yamagata H."/>
            <person name="Yamada T."/>
            <person name="Ye Y."/>
            <person name="Shaw J.R."/>
            <person name="Andrews J."/>
            <person name="Crease T.J."/>
            <person name="Tang H."/>
            <person name="Lucas S.M."/>
            <person name="Robertson H.M."/>
            <person name="Bork P."/>
            <person name="Koonin E.V."/>
            <person name="Zdobnov E.M."/>
            <person name="Grigoriev I.V."/>
            <person name="Lynch M."/>
            <person name="Boore J.L."/>
        </authorList>
    </citation>
    <scope>NUCLEOTIDE SEQUENCE [LARGE SCALE GENOMIC DNA]</scope>
</reference>
<protein>
    <submittedName>
        <fullName evidence="1">Uncharacterized protein</fullName>
    </submittedName>
</protein>
<dbReference type="HOGENOM" id="CLU_2944017_0_0_1"/>
<evidence type="ECO:0000313" key="2">
    <source>
        <dbReference type="Proteomes" id="UP000000305"/>
    </source>
</evidence>
<proteinExistence type="predicted"/>
<dbReference type="KEGG" id="dpx:DAPPUDRAFT_260409"/>